<evidence type="ECO:0000313" key="3">
    <source>
        <dbReference type="Proteomes" id="UP000636800"/>
    </source>
</evidence>
<protein>
    <submittedName>
        <fullName evidence="2">Uncharacterized protein</fullName>
    </submittedName>
</protein>
<gene>
    <name evidence="2" type="ORF">HPP92_011016</name>
    <name evidence="1" type="ORF">HPP92_011344</name>
</gene>
<proteinExistence type="predicted"/>
<evidence type="ECO:0000313" key="1">
    <source>
        <dbReference type="EMBL" id="KAG0480486.1"/>
    </source>
</evidence>
<dbReference type="AlphaFoldDB" id="A0A835V2F7"/>
<reference evidence="3 4" key="1">
    <citation type="journal article" date="2020" name="Nat. Food">
        <title>A phased Vanilla planifolia genome enables genetic improvement of flavour and production.</title>
        <authorList>
            <person name="Hasing T."/>
            <person name="Tang H."/>
            <person name="Brym M."/>
            <person name="Khazi F."/>
            <person name="Huang T."/>
            <person name="Chambers A.H."/>
        </authorList>
    </citation>
    <scope>NUCLEOTIDE SEQUENCE [LARGE SCALE GENOMIC DNA]</scope>
    <source>
        <tissue evidence="2">Leaf</tissue>
    </source>
</reference>
<dbReference type="EMBL" id="JADCNM010000005">
    <property type="protein sequence ID" value="KAG0482932.1"/>
    <property type="molecule type" value="Genomic_DNA"/>
</dbReference>
<sequence>MPCASLPSYLPPCPRLHCNPRSVSLTNTSASLRPFPHRRRRQTTSTTACSLRLFVDGFKEFSIAQFLPPKPRHHSHLLSAC</sequence>
<accession>A0A835V2F7</accession>
<dbReference type="Proteomes" id="UP000639772">
    <property type="component" value="Unassembled WGS sequence"/>
</dbReference>
<evidence type="ECO:0000313" key="2">
    <source>
        <dbReference type="EMBL" id="KAG0482932.1"/>
    </source>
</evidence>
<organism evidence="2 4">
    <name type="scientific">Vanilla planifolia</name>
    <name type="common">Vanilla</name>
    <dbReference type="NCBI Taxonomy" id="51239"/>
    <lineage>
        <taxon>Eukaryota</taxon>
        <taxon>Viridiplantae</taxon>
        <taxon>Streptophyta</taxon>
        <taxon>Embryophyta</taxon>
        <taxon>Tracheophyta</taxon>
        <taxon>Spermatophyta</taxon>
        <taxon>Magnoliopsida</taxon>
        <taxon>Liliopsida</taxon>
        <taxon>Asparagales</taxon>
        <taxon>Orchidaceae</taxon>
        <taxon>Vanilloideae</taxon>
        <taxon>Vanilleae</taxon>
        <taxon>Vanilla</taxon>
    </lineage>
</organism>
<comment type="caution">
    <text evidence="2">The sequence shown here is derived from an EMBL/GenBank/DDBJ whole genome shotgun (WGS) entry which is preliminary data.</text>
</comment>
<keyword evidence="3" id="KW-1185">Reference proteome</keyword>
<name>A0A835V2F7_VANPL</name>
<dbReference type="Proteomes" id="UP000636800">
    <property type="component" value="Chromosome 5"/>
</dbReference>
<dbReference type="EMBL" id="JADCNL010000005">
    <property type="protein sequence ID" value="KAG0480486.1"/>
    <property type="molecule type" value="Genomic_DNA"/>
</dbReference>
<evidence type="ECO:0000313" key="4">
    <source>
        <dbReference type="Proteomes" id="UP000639772"/>
    </source>
</evidence>